<proteinExistence type="predicted"/>
<reference evidence="1 2" key="1">
    <citation type="submission" date="2020-04" db="EMBL/GenBank/DDBJ databases">
        <title>Novosphingobium sp. TW-4 isolated from soil.</title>
        <authorList>
            <person name="Dahal R.H."/>
            <person name="Chaudhary D.K."/>
        </authorList>
    </citation>
    <scope>NUCLEOTIDE SEQUENCE [LARGE SCALE GENOMIC DNA]</scope>
    <source>
        <strain evidence="1 2">TW-4</strain>
    </source>
</reference>
<dbReference type="Proteomes" id="UP000583556">
    <property type="component" value="Unassembled WGS sequence"/>
</dbReference>
<dbReference type="AlphaFoldDB" id="A0A7Y0BNV2"/>
<gene>
    <name evidence="1" type="ORF">HHL27_05645</name>
</gene>
<keyword evidence="2" id="KW-1185">Reference proteome</keyword>
<evidence type="ECO:0000313" key="2">
    <source>
        <dbReference type="Proteomes" id="UP000583556"/>
    </source>
</evidence>
<dbReference type="EMBL" id="JABBGM010000002">
    <property type="protein sequence ID" value="NML93151.1"/>
    <property type="molecule type" value="Genomic_DNA"/>
</dbReference>
<sequence length="200" mass="22717">MRRFFESDAERAPFTWGVYDGATQACGIWRKSGVSLDAFEVGKKLETLLNQSGVPDNYGYAVSVDVIFDPEDFIQYLRNAYEIKRFRFTSHFENAHDVQRLIQKPAQEYAEIVGAEKTTVEAEGRNLDAEVLEDLTRSVASIGEEATAVVKMEENSRSKRIVLRGTPFSVEVSLDSIGNFFEKSREAIVDAYRNLRRQQS</sequence>
<name>A0A7Y0BNV2_9SPHN</name>
<organism evidence="1 2">
    <name type="scientific">Novosphingobium olei</name>
    <dbReference type="NCBI Taxonomy" id="2728851"/>
    <lineage>
        <taxon>Bacteria</taxon>
        <taxon>Pseudomonadati</taxon>
        <taxon>Pseudomonadota</taxon>
        <taxon>Alphaproteobacteria</taxon>
        <taxon>Sphingomonadales</taxon>
        <taxon>Sphingomonadaceae</taxon>
        <taxon>Novosphingobium</taxon>
    </lineage>
</organism>
<comment type="caution">
    <text evidence="1">The sequence shown here is derived from an EMBL/GenBank/DDBJ whole genome shotgun (WGS) entry which is preliminary data.</text>
</comment>
<evidence type="ECO:0000313" key="1">
    <source>
        <dbReference type="EMBL" id="NML93151.1"/>
    </source>
</evidence>
<protein>
    <submittedName>
        <fullName evidence="1">Uncharacterized protein</fullName>
    </submittedName>
</protein>
<dbReference type="RefSeq" id="WP_169492408.1">
    <property type="nucleotide sequence ID" value="NZ_JABBGM010000002.1"/>
</dbReference>
<accession>A0A7Y0BNV2</accession>